<name>A0A250KWV5_9GAMM</name>
<evidence type="ECO:0000313" key="1">
    <source>
        <dbReference type="EMBL" id="BBA36143.1"/>
    </source>
</evidence>
<accession>A0A250KWV5</accession>
<keyword evidence="2" id="KW-1185">Reference proteome</keyword>
<sequence length="148" mass="16587">MDTETIILCSSNEGGVLIPGKICEYYMYNHRNIKEDVEQLASGASLAFILNGNSEKKYKIAEFFISNGLDVNGVNHYGDYNLTPIYSSVLLNDVVMAEFLLKHGADLRIKPPSVNMNPLEFARSLQEKVPSVDRSKILELLADRMKNT</sequence>
<reference evidence="1 2" key="1">
    <citation type="submission" date="2016-12" db="EMBL/GenBank/DDBJ databases">
        <title>Genome sequencing of Methylocaldum marinum.</title>
        <authorList>
            <person name="Takeuchi M."/>
            <person name="Kamagata Y."/>
            <person name="Hiraoka S."/>
            <person name="Oshima K."/>
            <person name="Hattori M."/>
            <person name="Iwasaki W."/>
        </authorList>
    </citation>
    <scope>NUCLEOTIDE SEQUENCE [LARGE SCALE GENOMIC DNA]</scope>
    <source>
        <strain evidence="1 2">S8</strain>
    </source>
</reference>
<evidence type="ECO:0000313" key="2">
    <source>
        <dbReference type="Proteomes" id="UP000266313"/>
    </source>
</evidence>
<organism evidence="1 2">
    <name type="scientific">Methylocaldum marinum</name>
    <dbReference type="NCBI Taxonomy" id="1432792"/>
    <lineage>
        <taxon>Bacteria</taxon>
        <taxon>Pseudomonadati</taxon>
        <taxon>Pseudomonadota</taxon>
        <taxon>Gammaproteobacteria</taxon>
        <taxon>Methylococcales</taxon>
        <taxon>Methylococcaceae</taxon>
        <taxon>Methylocaldum</taxon>
    </lineage>
</organism>
<gene>
    <name evidence="1" type="ORF">sS8_4213</name>
</gene>
<proteinExistence type="predicted"/>
<dbReference type="Gene3D" id="1.25.40.20">
    <property type="entry name" value="Ankyrin repeat-containing domain"/>
    <property type="match status" value="1"/>
</dbReference>
<dbReference type="KEGG" id="mmai:sS8_4213"/>
<dbReference type="SUPFAM" id="SSF48403">
    <property type="entry name" value="Ankyrin repeat"/>
    <property type="match status" value="1"/>
</dbReference>
<dbReference type="EMBL" id="AP017928">
    <property type="protein sequence ID" value="BBA36143.1"/>
    <property type="molecule type" value="Genomic_DNA"/>
</dbReference>
<protein>
    <submittedName>
        <fullName evidence="1">Uncharacterized protein</fullName>
    </submittedName>
</protein>
<dbReference type="Proteomes" id="UP000266313">
    <property type="component" value="Chromosome"/>
</dbReference>
<dbReference type="InterPro" id="IPR036770">
    <property type="entry name" value="Ankyrin_rpt-contain_sf"/>
</dbReference>
<dbReference type="AlphaFoldDB" id="A0A250KWV5"/>